<evidence type="ECO:0000259" key="3">
    <source>
        <dbReference type="Pfam" id="PF01048"/>
    </source>
</evidence>
<dbReference type="GeneID" id="27700897"/>
<dbReference type="EMBL" id="KN846991">
    <property type="protein sequence ID" value="KIW91075.1"/>
    <property type="molecule type" value="Genomic_DNA"/>
</dbReference>
<feature type="domain" description="NB-ARC" evidence="2">
    <location>
        <begin position="501"/>
        <end position="662"/>
    </location>
</feature>
<keyword evidence="5" id="KW-1185">Reference proteome</keyword>
<dbReference type="InterPro" id="IPR011990">
    <property type="entry name" value="TPR-like_helical_dom_sf"/>
</dbReference>
<organism evidence="4 5">
    <name type="scientific">Cladophialophora bantiana (strain ATCC 10958 / CBS 173.52 / CDC B-1940 / NIH 8579)</name>
    <name type="common">Xylohypha bantiana</name>
    <dbReference type="NCBI Taxonomy" id="1442370"/>
    <lineage>
        <taxon>Eukaryota</taxon>
        <taxon>Fungi</taxon>
        <taxon>Dikarya</taxon>
        <taxon>Ascomycota</taxon>
        <taxon>Pezizomycotina</taxon>
        <taxon>Eurotiomycetes</taxon>
        <taxon>Chaetothyriomycetidae</taxon>
        <taxon>Chaetothyriales</taxon>
        <taxon>Herpotrichiellaceae</taxon>
        <taxon>Cladophialophora</taxon>
    </lineage>
</organism>
<dbReference type="SUPFAM" id="SSF48452">
    <property type="entry name" value="TPR-like"/>
    <property type="match status" value="3"/>
</dbReference>
<dbReference type="SUPFAM" id="SSF53167">
    <property type="entry name" value="Purine and uridine phosphorylases"/>
    <property type="match status" value="1"/>
</dbReference>
<feature type="region of interest" description="Disordered" evidence="1">
    <location>
        <begin position="54"/>
        <end position="78"/>
    </location>
</feature>
<dbReference type="Pfam" id="PF01048">
    <property type="entry name" value="PNP_UDP_1"/>
    <property type="match status" value="1"/>
</dbReference>
<evidence type="ECO:0000256" key="1">
    <source>
        <dbReference type="SAM" id="MobiDB-lite"/>
    </source>
</evidence>
<dbReference type="GO" id="GO:0009116">
    <property type="term" value="P:nucleoside metabolic process"/>
    <property type="evidence" value="ECO:0007669"/>
    <property type="project" value="InterPro"/>
</dbReference>
<feature type="compositionally biased region" description="Basic residues" evidence="1">
    <location>
        <begin position="1"/>
        <end position="10"/>
    </location>
</feature>
<dbReference type="SUPFAM" id="SSF52540">
    <property type="entry name" value="P-loop containing nucleoside triphosphate hydrolases"/>
    <property type="match status" value="1"/>
</dbReference>
<dbReference type="GO" id="GO:0003824">
    <property type="term" value="F:catalytic activity"/>
    <property type="evidence" value="ECO:0007669"/>
    <property type="project" value="InterPro"/>
</dbReference>
<dbReference type="Proteomes" id="UP000053789">
    <property type="component" value="Unassembled WGS sequence"/>
</dbReference>
<dbReference type="Gene3D" id="1.25.40.10">
    <property type="entry name" value="Tetratricopeptide repeat domain"/>
    <property type="match status" value="2"/>
</dbReference>
<dbReference type="InterPro" id="IPR027417">
    <property type="entry name" value="P-loop_NTPase"/>
</dbReference>
<dbReference type="Gene3D" id="3.40.50.1580">
    <property type="entry name" value="Nucleoside phosphorylase domain"/>
    <property type="match status" value="1"/>
</dbReference>
<name>A0A0D2HK19_CLAB1</name>
<dbReference type="VEuPathDB" id="FungiDB:Z519_07969"/>
<dbReference type="Gene3D" id="3.40.50.300">
    <property type="entry name" value="P-loop containing nucleotide triphosphate hydrolases"/>
    <property type="match status" value="1"/>
</dbReference>
<proteinExistence type="predicted"/>
<dbReference type="Pfam" id="PF00931">
    <property type="entry name" value="NB-ARC"/>
    <property type="match status" value="1"/>
</dbReference>
<feature type="domain" description="Nucleoside phosphorylase" evidence="3">
    <location>
        <begin position="113"/>
        <end position="253"/>
    </location>
</feature>
<protein>
    <recommendedName>
        <fullName evidence="6">Nucleoside phosphorylase domain-containing protein</fullName>
    </recommendedName>
</protein>
<dbReference type="RefSeq" id="XP_016617744.1">
    <property type="nucleotide sequence ID" value="XM_016765699.1"/>
</dbReference>
<dbReference type="Pfam" id="PF13424">
    <property type="entry name" value="TPR_12"/>
    <property type="match status" value="3"/>
</dbReference>
<dbReference type="PANTHER" id="PTHR46082:SF6">
    <property type="entry name" value="AAA+ ATPASE DOMAIN-CONTAINING PROTEIN-RELATED"/>
    <property type="match status" value="1"/>
</dbReference>
<dbReference type="InterPro" id="IPR002182">
    <property type="entry name" value="NB-ARC"/>
</dbReference>
<dbReference type="PANTHER" id="PTHR46082">
    <property type="entry name" value="ATP/GTP-BINDING PROTEIN-RELATED"/>
    <property type="match status" value="1"/>
</dbReference>
<dbReference type="SMART" id="SM00028">
    <property type="entry name" value="TPR"/>
    <property type="match status" value="5"/>
</dbReference>
<reference evidence="4" key="1">
    <citation type="submission" date="2015-01" db="EMBL/GenBank/DDBJ databases">
        <title>The Genome Sequence of Cladophialophora bantiana CBS 173.52.</title>
        <authorList>
            <consortium name="The Broad Institute Genomics Platform"/>
            <person name="Cuomo C."/>
            <person name="de Hoog S."/>
            <person name="Gorbushina A."/>
            <person name="Stielow B."/>
            <person name="Teixiera M."/>
            <person name="Abouelleil A."/>
            <person name="Chapman S.B."/>
            <person name="Priest M."/>
            <person name="Young S.K."/>
            <person name="Wortman J."/>
            <person name="Nusbaum C."/>
            <person name="Birren B."/>
        </authorList>
    </citation>
    <scope>NUCLEOTIDE SEQUENCE [LARGE SCALE GENOMIC DNA]</scope>
    <source>
        <strain evidence="4">CBS 173.52</strain>
    </source>
</reference>
<dbReference type="InterPro" id="IPR019734">
    <property type="entry name" value="TPR_rpt"/>
</dbReference>
<accession>A0A0D2HK19</accession>
<dbReference type="InterPro" id="IPR000845">
    <property type="entry name" value="Nucleoside_phosphorylase_d"/>
</dbReference>
<evidence type="ECO:0000313" key="4">
    <source>
        <dbReference type="EMBL" id="KIW91075.1"/>
    </source>
</evidence>
<evidence type="ECO:0000313" key="5">
    <source>
        <dbReference type="Proteomes" id="UP000053789"/>
    </source>
</evidence>
<evidence type="ECO:0008006" key="6">
    <source>
        <dbReference type="Google" id="ProtNLM"/>
    </source>
</evidence>
<feature type="region of interest" description="Disordered" evidence="1">
    <location>
        <begin position="1"/>
        <end position="32"/>
    </location>
</feature>
<dbReference type="HOGENOM" id="CLU_000288_125_3_1"/>
<feature type="compositionally biased region" description="Low complexity" evidence="1">
    <location>
        <begin position="63"/>
        <end position="74"/>
    </location>
</feature>
<dbReference type="InterPro" id="IPR053137">
    <property type="entry name" value="NLR-like"/>
</dbReference>
<dbReference type="GO" id="GO:0043531">
    <property type="term" value="F:ADP binding"/>
    <property type="evidence" value="ECO:0007669"/>
    <property type="project" value="InterPro"/>
</dbReference>
<sequence length="1284" mass="142843">MLPRVAHFHGHGSCENRPGPSNSRHNNGNSYGTNFSQASSTRCICPRRSFSASPGLVTDGNPTSSSRTSSSRTSETGQWPLAQQCFHSRTPSFNTPDRLWQYLPTFDDRQDVKIAIICALPKEADEVFAVFDKPGDDKRQFTKTARDRIAYTIRFVGEHPVVVAHMPGAGKVNAAGVAANLSSSFRNIQLALLVGICGGVPGGPDGSEDVRLGDVVMSQSIVQYDSGKQYPDAFERKPSTTSASLELRTALNQLETEYHRELLQKRLYDLLSDLQTRRPKVAYPGIEFDRLFEPAYLHKHWNNTCNICNSGAGRVCSAAHSLSCPRLGCEDERLVPRPVPILSSDGRRMPSIHVGTMGSGDRVMKSGTHRDAIAEKEGIIAFEMEGAGLIDYFPYLVIKGVADYADSHKNDVWHHYASATAACCARAFLEKFLTAQATEYQGQGYDPCSFIGSPDPMTGSHQSEAPSSEGIAYQSTIWCVPLRRKIGFAGRTNELAALEAMYTNPDCSSISLLGLGGVGKSNLALEFAYSLRESSPDVSIFWVQASDAMNFDNGYVEIGRQLQISSMAELQSDLKQLVRQCLSQESFGRWLLIIDNVDDFGLFFGDEGTSRSKALNAFVPRSSYGCTLITTRDRKVALNFSRNHTIEIPCLDKEGALTLLETLLEPLPSGLDRALACSLVERLNCLPLAIVQATAYINLNRIDVSDYVSLLDDKEETVFELLDEDFQDEVRAPGAKNSIISTWRITFENIARRSPLAQECLTMIACIDSKNIPERLLPEGASRKHTIDAIGLLTGYSFLTRRHSDSGSGTTYDMHNLVHLACRSWLQEKSAIKTWAPRALNRMLETFPKPDHTNRSAWSLYLPHASRLLHSAHIADMENCFELTFLVGQCLFLEGKYRDAAINFKLVVEHREKTLEPFHHNLLQAYTELSIALERCSQLEKSLDYSQKALRGYTATLPPSHPTVLTAFSNIASVKRRQHRWKEALEFDKAVMEARRTVLGANHPDTLSSMANLAASYKSMGSPEKAEELLQCVVEGQRSALGEDDPVFLSSLARLASTSRYLGSLALAEELALDVLNKRKRVLGAHHPDTIRSMANLGSTWRQQKRWEDAERIEKEVLALRISILGEEDPHTLTAMGNLAATYRSLGKYALAEKWDKDTLRIKERILGPNDHSTLTTMSSIASTYRKSNRRGEADALSKEVLKRCRRSMGELHPQTLGCMAEVAYISKREGKLYLAASLAKEVIKGRERLQDPQHKQVLEMRHLLSSVNRQRNRLRGKRDHSAG</sequence>
<dbReference type="OrthoDB" id="1577640at2759"/>
<feature type="compositionally biased region" description="Polar residues" evidence="1">
    <location>
        <begin position="19"/>
        <end position="32"/>
    </location>
</feature>
<gene>
    <name evidence="4" type="ORF">Z519_07969</name>
</gene>
<dbReference type="InterPro" id="IPR035994">
    <property type="entry name" value="Nucleoside_phosphorylase_sf"/>
</dbReference>
<evidence type="ECO:0000259" key="2">
    <source>
        <dbReference type="Pfam" id="PF00931"/>
    </source>
</evidence>